<organism evidence="1 2">
    <name type="scientific">Salinactinospora qingdaonensis</name>
    <dbReference type="NCBI Taxonomy" id="702744"/>
    <lineage>
        <taxon>Bacteria</taxon>
        <taxon>Bacillati</taxon>
        <taxon>Actinomycetota</taxon>
        <taxon>Actinomycetes</taxon>
        <taxon>Streptosporangiales</taxon>
        <taxon>Nocardiopsidaceae</taxon>
        <taxon>Salinactinospora</taxon>
    </lineage>
</organism>
<sequence>MLAVYNLFALPTNGVGREQTRASKKFRELWDGARRRPSGGAGAPGAALTAEGVGGAPQRWAACWCRV</sequence>
<keyword evidence="2" id="KW-1185">Reference proteome</keyword>
<gene>
    <name evidence="1" type="ORF">GCM10022402_29960</name>
</gene>
<reference evidence="2" key="1">
    <citation type="journal article" date="2019" name="Int. J. Syst. Evol. Microbiol.">
        <title>The Global Catalogue of Microorganisms (GCM) 10K type strain sequencing project: providing services to taxonomists for standard genome sequencing and annotation.</title>
        <authorList>
            <consortium name="The Broad Institute Genomics Platform"/>
            <consortium name="The Broad Institute Genome Sequencing Center for Infectious Disease"/>
            <person name="Wu L."/>
            <person name="Ma J."/>
        </authorList>
    </citation>
    <scope>NUCLEOTIDE SEQUENCE [LARGE SCALE GENOMIC DNA]</scope>
    <source>
        <strain evidence="2">JCM 17137</strain>
    </source>
</reference>
<dbReference type="Proteomes" id="UP001500908">
    <property type="component" value="Unassembled WGS sequence"/>
</dbReference>
<evidence type="ECO:0000313" key="1">
    <source>
        <dbReference type="EMBL" id="GAA3748733.1"/>
    </source>
</evidence>
<name>A0ABP7FVV6_9ACTN</name>
<evidence type="ECO:0000313" key="2">
    <source>
        <dbReference type="Proteomes" id="UP001500908"/>
    </source>
</evidence>
<dbReference type="EMBL" id="BAABDD010000013">
    <property type="protein sequence ID" value="GAA3748733.1"/>
    <property type="molecule type" value="Genomic_DNA"/>
</dbReference>
<protein>
    <submittedName>
        <fullName evidence="1">Uncharacterized protein</fullName>
    </submittedName>
</protein>
<comment type="caution">
    <text evidence="1">The sequence shown here is derived from an EMBL/GenBank/DDBJ whole genome shotgun (WGS) entry which is preliminary data.</text>
</comment>
<proteinExistence type="predicted"/>
<accession>A0ABP7FVV6</accession>